<comment type="caution">
    <text evidence="16">The sequence shown here is derived from an EMBL/GenBank/DDBJ whole genome shotgun (WGS) entry which is preliminary data.</text>
</comment>
<keyword evidence="17" id="KW-1185">Reference proteome</keyword>
<evidence type="ECO:0000256" key="7">
    <source>
        <dbReference type="ARBA" id="ARBA00022792"/>
    </source>
</evidence>
<evidence type="ECO:0000256" key="8">
    <source>
        <dbReference type="ARBA" id="ARBA00022982"/>
    </source>
</evidence>
<evidence type="ECO:0000256" key="14">
    <source>
        <dbReference type="SAM" id="MobiDB-lite"/>
    </source>
</evidence>
<evidence type="ECO:0000256" key="1">
    <source>
        <dbReference type="ARBA" id="ARBA00004434"/>
    </source>
</evidence>
<evidence type="ECO:0000256" key="12">
    <source>
        <dbReference type="ARBA" id="ARBA00047105"/>
    </source>
</evidence>
<evidence type="ECO:0000256" key="15">
    <source>
        <dbReference type="SAM" id="SignalP"/>
    </source>
</evidence>
<feature type="region of interest" description="Disordered" evidence="14">
    <location>
        <begin position="279"/>
        <end position="317"/>
    </location>
</feature>
<evidence type="ECO:0000256" key="9">
    <source>
        <dbReference type="ARBA" id="ARBA00022989"/>
    </source>
</evidence>
<reference evidence="16" key="1">
    <citation type="journal article" date="2023" name="Science">
        <title>Genome structures resolve the early diversification of teleost fishes.</title>
        <authorList>
            <person name="Parey E."/>
            <person name="Louis A."/>
            <person name="Montfort J."/>
            <person name="Bouchez O."/>
            <person name="Roques C."/>
            <person name="Iampietro C."/>
            <person name="Lluch J."/>
            <person name="Castinel A."/>
            <person name="Donnadieu C."/>
            <person name="Desvignes T."/>
            <person name="Floi Bucao C."/>
            <person name="Jouanno E."/>
            <person name="Wen M."/>
            <person name="Mejri S."/>
            <person name="Dirks R."/>
            <person name="Jansen H."/>
            <person name="Henkel C."/>
            <person name="Chen W.J."/>
            <person name="Zahm M."/>
            <person name="Cabau C."/>
            <person name="Klopp C."/>
            <person name="Thompson A.W."/>
            <person name="Robinson-Rechavi M."/>
            <person name="Braasch I."/>
            <person name="Lecointre G."/>
            <person name="Bobe J."/>
            <person name="Postlethwait J.H."/>
            <person name="Berthelot C."/>
            <person name="Roest Crollius H."/>
            <person name="Guiguen Y."/>
        </authorList>
    </citation>
    <scope>NUCLEOTIDE SEQUENCE</scope>
    <source>
        <strain evidence="16">Concon-B</strain>
    </source>
</reference>
<protein>
    <recommendedName>
        <fullName evidence="3 13">Cytochrome b-c1 complex subunit 8</fullName>
    </recommendedName>
    <alternativeName>
        <fullName evidence="13">Complex III subunit 8</fullName>
    </alternativeName>
</protein>
<keyword evidence="10 13" id="KW-0496">Mitochondrion</keyword>
<feature type="compositionally biased region" description="Basic and acidic residues" evidence="14">
    <location>
        <begin position="281"/>
        <end position="293"/>
    </location>
</feature>
<dbReference type="Pfam" id="PF02939">
    <property type="entry name" value="UcrQ"/>
    <property type="match status" value="1"/>
</dbReference>
<evidence type="ECO:0000256" key="2">
    <source>
        <dbReference type="ARBA" id="ARBA00007668"/>
    </source>
</evidence>
<dbReference type="Proteomes" id="UP001152803">
    <property type="component" value="Unassembled WGS sequence"/>
</dbReference>
<evidence type="ECO:0000313" key="17">
    <source>
        <dbReference type="Proteomes" id="UP001152803"/>
    </source>
</evidence>
<dbReference type="EMBL" id="JAFJMO010000003">
    <property type="protein sequence ID" value="KAJ8282293.1"/>
    <property type="molecule type" value="Genomic_DNA"/>
</dbReference>
<evidence type="ECO:0000256" key="5">
    <source>
        <dbReference type="ARBA" id="ARBA00022660"/>
    </source>
</evidence>
<dbReference type="OrthoDB" id="6427922at2759"/>
<dbReference type="PANTHER" id="PTHR12119">
    <property type="entry name" value="UBIQUINOL-CYTOCHROME C REDUCTASE COMPLEX UBIQUINONE-BINDING PROTEIN QP-C"/>
    <property type="match status" value="1"/>
</dbReference>
<evidence type="ECO:0000256" key="6">
    <source>
        <dbReference type="ARBA" id="ARBA00022692"/>
    </source>
</evidence>
<name>A0A9Q1DV32_CONCO</name>
<feature type="compositionally biased region" description="Polar residues" evidence="14">
    <location>
        <begin position="300"/>
        <end position="311"/>
    </location>
</feature>
<dbReference type="FunFam" id="1.20.5.210:FF:000001">
    <property type="entry name" value="Cytochrome b-c1 complex subunit 8"/>
    <property type="match status" value="1"/>
</dbReference>
<keyword evidence="7 13" id="KW-0999">Mitochondrion inner membrane</keyword>
<evidence type="ECO:0000313" key="16">
    <source>
        <dbReference type="EMBL" id="KAJ8282293.1"/>
    </source>
</evidence>
<dbReference type="GO" id="GO:0006122">
    <property type="term" value="P:mitochondrial electron transport, ubiquinol to cytochrome c"/>
    <property type="evidence" value="ECO:0007669"/>
    <property type="project" value="UniProtKB-UniRule"/>
</dbReference>
<dbReference type="SUPFAM" id="SSF81508">
    <property type="entry name" value="Ubiquinone-binding protein QP-C of cytochrome bc1 complex (Ubiquinol-cytochrome c reductase)"/>
    <property type="match status" value="1"/>
</dbReference>
<keyword evidence="6" id="KW-0812">Transmembrane</keyword>
<comment type="subunit">
    <text evidence="12 13">Component of the ubiquinol-cytochrome c oxidoreductase (cytochrome b-c1 complex, complex III, CIII), a multisubunit enzyme composed of 11 subunits. The complex is composed of 3 respiratory subunits cytochrome b, cytochrome c1 and Rieske protein UQCRFS1, 2 core protein subunits UQCRC1/QCR1 and UQCRC2/QCR2, and 6 low-molecular weight protein subunits UQCRH/QCR6, UQCRB/QCR7, UQCRQ/QCR8, UQCR10/QCR9, UQCR11/QCR10 and subunit 9, the cleavage product of Rieske protein UQCRFS1. The complex exists as an obligatory dimer and forms supercomplexes (SCs) in the inner mitochondrial membrane with NADH-ubiquinone oxidoreductase (complex I, CI) and cytochrome c oxidase (complex IV, CIV), resulting in different assemblies (supercomplex SCI(1)III(2)IV(1) and megacomplex MCI(2)III(2)IV(2)). Interacts with UQCC6.</text>
</comment>
<keyword evidence="8 13" id="KW-0249">Electron transport</keyword>
<organism evidence="16 17">
    <name type="scientific">Conger conger</name>
    <name type="common">Conger eel</name>
    <name type="synonym">Muraena conger</name>
    <dbReference type="NCBI Taxonomy" id="82655"/>
    <lineage>
        <taxon>Eukaryota</taxon>
        <taxon>Metazoa</taxon>
        <taxon>Chordata</taxon>
        <taxon>Craniata</taxon>
        <taxon>Vertebrata</taxon>
        <taxon>Euteleostomi</taxon>
        <taxon>Actinopterygii</taxon>
        <taxon>Neopterygii</taxon>
        <taxon>Teleostei</taxon>
        <taxon>Anguilliformes</taxon>
        <taxon>Congridae</taxon>
        <taxon>Conger</taxon>
    </lineage>
</organism>
<keyword evidence="4 13" id="KW-0813">Transport</keyword>
<dbReference type="PANTHER" id="PTHR12119:SF2">
    <property type="entry name" value="CYTOCHROME B-C1 COMPLEX SUBUNIT 8"/>
    <property type="match status" value="1"/>
</dbReference>
<sequence length="423" mass="48865">MENLVKIFIVLYFHGIILPLVFGDFPGTSSQGTVDGTEDTVDSTVYGTILSPLLKALSEQATWEDFAPKLIPESKYVRYMKRLYRVSSKHKRSREGTSSQLYNTVRLITPRDECLQQNKDFFMQDLSYNLERVRMKEQLLKSVFLYSFEKDQTSSFTSVCYLDVQEQEDDQQQQQLCPSSHYSVKFPVHTERSRRKWVEVDITAFLHPLIKSQKKGIHLLINLTCVTDGRPDSRNLGPVELAVRSPSLLLYLNDTSELAYQRWPTAARSENPMADLVTGADKSHVQHGPDERASRRRRNFPSSEATQTNLEDNPADHFLNYEFPTDDSKRTWSSKITSPETMGRHFGDLARVRHVITYSLSPFEQRAFPNYFSKGIPNVWRRVTASIFKVAPPMLAMYITYTWGNHVHEQGKKKDPKLYENDE</sequence>
<evidence type="ECO:0000256" key="3">
    <source>
        <dbReference type="ARBA" id="ARBA00016324"/>
    </source>
</evidence>
<evidence type="ECO:0000256" key="11">
    <source>
        <dbReference type="ARBA" id="ARBA00023136"/>
    </source>
</evidence>
<gene>
    <name evidence="16" type="ORF">COCON_G00048120</name>
</gene>
<keyword evidence="11" id="KW-0472">Membrane</keyword>
<feature type="signal peptide" evidence="15">
    <location>
        <begin position="1"/>
        <end position="23"/>
    </location>
</feature>
<dbReference type="Gene3D" id="1.20.5.210">
    <property type="entry name" value="Cytochrome b-c1 complex subunit 8"/>
    <property type="match status" value="1"/>
</dbReference>
<comment type="subcellular location">
    <subcellularLocation>
        <location evidence="1 13">Mitochondrion inner membrane</location>
        <topology evidence="1 13">Single-pass membrane protein</topology>
    </subcellularLocation>
</comment>
<proteinExistence type="inferred from homology"/>
<feature type="chain" id="PRO_5040335493" description="Cytochrome b-c1 complex subunit 8" evidence="15">
    <location>
        <begin position="24"/>
        <end position="423"/>
    </location>
</feature>
<comment type="function">
    <text evidence="13">Component of the ubiquinol-cytochrome c oxidoreductase, a multisubunit transmembrane complex that is part of the mitochondrial electron transport chain which drives oxidative phosphorylation. The complex plays an important role in the uptake of multiple carbon sources present in different host niches.</text>
</comment>
<evidence type="ECO:0000256" key="13">
    <source>
        <dbReference type="RuleBase" id="RU368118"/>
    </source>
</evidence>
<accession>A0A9Q1DV32</accession>
<evidence type="ECO:0000256" key="10">
    <source>
        <dbReference type="ARBA" id="ARBA00023128"/>
    </source>
</evidence>
<comment type="similarity">
    <text evidence="2 13">Belongs to the UQCRQ/QCR8 family.</text>
</comment>
<keyword evidence="15" id="KW-0732">Signal</keyword>
<keyword evidence="5 13" id="KW-0679">Respiratory chain</keyword>
<evidence type="ECO:0000256" key="4">
    <source>
        <dbReference type="ARBA" id="ARBA00022448"/>
    </source>
</evidence>
<dbReference type="GO" id="GO:0005743">
    <property type="term" value="C:mitochondrial inner membrane"/>
    <property type="evidence" value="ECO:0007669"/>
    <property type="project" value="UniProtKB-SubCell"/>
</dbReference>
<dbReference type="InterPro" id="IPR036642">
    <property type="entry name" value="Cyt_bc1_su8_sf"/>
</dbReference>
<dbReference type="InterPro" id="IPR004205">
    <property type="entry name" value="Cyt_bc1_su8"/>
</dbReference>
<dbReference type="AlphaFoldDB" id="A0A9Q1DV32"/>
<dbReference type="GO" id="GO:0045275">
    <property type="term" value="C:respiratory chain complex III"/>
    <property type="evidence" value="ECO:0007669"/>
    <property type="project" value="UniProtKB-UniRule"/>
</dbReference>
<keyword evidence="9" id="KW-1133">Transmembrane helix</keyword>